<dbReference type="SUPFAM" id="SSF109998">
    <property type="entry name" value="Triger factor/SurA peptide-binding domain-like"/>
    <property type="match status" value="1"/>
</dbReference>
<evidence type="ECO:0000256" key="8">
    <source>
        <dbReference type="ARBA" id="ARBA00038408"/>
    </source>
</evidence>
<organism evidence="14 15">
    <name type="scientific">Dyella monticola</name>
    <dbReference type="NCBI Taxonomy" id="1927958"/>
    <lineage>
        <taxon>Bacteria</taxon>
        <taxon>Pseudomonadati</taxon>
        <taxon>Pseudomonadota</taxon>
        <taxon>Gammaproteobacteria</taxon>
        <taxon>Lysobacterales</taxon>
        <taxon>Rhodanobacteraceae</taxon>
        <taxon>Dyella</taxon>
    </lineage>
</organism>
<dbReference type="RefSeq" id="WP_115496112.1">
    <property type="nucleotide sequence ID" value="NZ_QRBE01000008.1"/>
</dbReference>
<evidence type="ECO:0000256" key="6">
    <source>
        <dbReference type="ARBA" id="ARBA00023136"/>
    </source>
</evidence>
<keyword evidence="3" id="KW-0997">Cell inner membrane</keyword>
<evidence type="ECO:0000256" key="4">
    <source>
        <dbReference type="ARBA" id="ARBA00022692"/>
    </source>
</evidence>
<evidence type="ECO:0000256" key="1">
    <source>
        <dbReference type="ARBA" id="ARBA00004382"/>
    </source>
</evidence>
<comment type="caution">
    <text evidence="14">The sequence shown here is derived from an EMBL/GenBank/DDBJ whole genome shotgun (WGS) entry which is preliminary data.</text>
</comment>
<gene>
    <name evidence="14" type="ORF">DWU98_13555</name>
</gene>
<dbReference type="PANTHER" id="PTHR47529:SF1">
    <property type="entry name" value="PERIPLASMIC CHAPERONE PPID"/>
    <property type="match status" value="1"/>
</dbReference>
<dbReference type="PROSITE" id="PS50198">
    <property type="entry name" value="PPIC_PPIASE_2"/>
    <property type="match status" value="1"/>
</dbReference>
<dbReference type="Proteomes" id="UP000254258">
    <property type="component" value="Unassembled WGS sequence"/>
</dbReference>
<evidence type="ECO:0000256" key="11">
    <source>
        <dbReference type="PROSITE-ProRule" id="PRU00278"/>
    </source>
</evidence>
<dbReference type="PANTHER" id="PTHR47529">
    <property type="entry name" value="PEPTIDYL-PROLYL CIS-TRANS ISOMERASE D"/>
    <property type="match status" value="1"/>
</dbReference>
<dbReference type="Pfam" id="PF13624">
    <property type="entry name" value="SurA_N_3"/>
    <property type="match status" value="1"/>
</dbReference>
<evidence type="ECO:0000256" key="5">
    <source>
        <dbReference type="ARBA" id="ARBA00022989"/>
    </source>
</evidence>
<feature type="transmembrane region" description="Helical" evidence="12">
    <location>
        <begin position="12"/>
        <end position="34"/>
    </location>
</feature>
<protein>
    <recommendedName>
        <fullName evidence="9">Periplasmic chaperone PpiD</fullName>
    </recommendedName>
    <alternativeName>
        <fullName evidence="10">Periplasmic folding chaperone</fullName>
    </alternativeName>
</protein>
<dbReference type="GO" id="GO:0003755">
    <property type="term" value="F:peptidyl-prolyl cis-trans isomerase activity"/>
    <property type="evidence" value="ECO:0007669"/>
    <property type="project" value="UniProtKB-KW"/>
</dbReference>
<evidence type="ECO:0000256" key="12">
    <source>
        <dbReference type="SAM" id="Phobius"/>
    </source>
</evidence>
<dbReference type="PROSITE" id="PS01096">
    <property type="entry name" value="PPIC_PPIASE_1"/>
    <property type="match status" value="1"/>
</dbReference>
<feature type="domain" description="PpiC" evidence="13">
    <location>
        <begin position="264"/>
        <end position="365"/>
    </location>
</feature>
<dbReference type="GO" id="GO:0005886">
    <property type="term" value="C:plasma membrane"/>
    <property type="evidence" value="ECO:0007669"/>
    <property type="project" value="UniProtKB-SubCell"/>
</dbReference>
<dbReference type="InterPro" id="IPR052029">
    <property type="entry name" value="PpiD_chaperone"/>
</dbReference>
<keyword evidence="6 12" id="KW-0472">Membrane</keyword>
<keyword evidence="4 12" id="KW-0812">Transmembrane</keyword>
<dbReference type="SUPFAM" id="SSF54534">
    <property type="entry name" value="FKBP-like"/>
    <property type="match status" value="1"/>
</dbReference>
<dbReference type="AlphaFoldDB" id="A0A370WWJ0"/>
<reference evidence="14 15" key="1">
    <citation type="submission" date="2018-07" db="EMBL/GenBank/DDBJ databases">
        <title>Dyella monticola sp. nov. and Dyella psychrodurans sp. nov. isolated from monsoon evergreen broad-leaved forest soil of Dinghu Mountain, China.</title>
        <authorList>
            <person name="Gao Z."/>
            <person name="Qiu L."/>
        </authorList>
    </citation>
    <scope>NUCLEOTIDE SEQUENCE [LARGE SCALE GENOMIC DNA]</scope>
    <source>
        <strain evidence="14 15">4G-K06</strain>
    </source>
</reference>
<dbReference type="Pfam" id="PF00639">
    <property type="entry name" value="Rotamase"/>
    <property type="match status" value="1"/>
</dbReference>
<evidence type="ECO:0000256" key="10">
    <source>
        <dbReference type="ARBA" id="ARBA00042775"/>
    </source>
</evidence>
<comment type="similarity">
    <text evidence="8">Belongs to the PpiD chaperone family.</text>
</comment>
<evidence type="ECO:0000256" key="3">
    <source>
        <dbReference type="ARBA" id="ARBA00022519"/>
    </source>
</evidence>
<keyword evidence="11" id="KW-0697">Rotamase</keyword>
<evidence type="ECO:0000256" key="7">
    <source>
        <dbReference type="ARBA" id="ARBA00023186"/>
    </source>
</evidence>
<evidence type="ECO:0000313" key="15">
    <source>
        <dbReference type="Proteomes" id="UP000254258"/>
    </source>
</evidence>
<proteinExistence type="inferred from homology"/>
<evidence type="ECO:0000313" key="14">
    <source>
        <dbReference type="EMBL" id="RDS80450.1"/>
    </source>
</evidence>
<dbReference type="Gene3D" id="3.10.50.40">
    <property type="match status" value="1"/>
</dbReference>
<dbReference type="InterPro" id="IPR023058">
    <property type="entry name" value="PPIase_PpiC_CS"/>
</dbReference>
<keyword evidence="5 12" id="KW-1133">Transmembrane helix</keyword>
<comment type="subcellular location">
    <subcellularLocation>
        <location evidence="1">Cell inner membrane</location>
        <topology evidence="1">Single-pass type II membrane protein</topology>
        <orientation evidence="1">Periplasmic side</orientation>
    </subcellularLocation>
</comment>
<keyword evidence="7" id="KW-0143">Chaperone</keyword>
<dbReference type="EMBL" id="QRBE01000008">
    <property type="protein sequence ID" value="RDS80450.1"/>
    <property type="molecule type" value="Genomic_DNA"/>
</dbReference>
<keyword evidence="15" id="KW-1185">Reference proteome</keyword>
<dbReference type="Gene3D" id="1.10.4030.10">
    <property type="entry name" value="Porin chaperone SurA, peptide-binding domain"/>
    <property type="match status" value="1"/>
</dbReference>
<name>A0A370WWJ0_9GAMM</name>
<dbReference type="InterPro" id="IPR000297">
    <property type="entry name" value="PPIase_PpiC"/>
</dbReference>
<keyword evidence="11 14" id="KW-0413">Isomerase</keyword>
<dbReference type="InterPro" id="IPR027304">
    <property type="entry name" value="Trigger_fact/SurA_dom_sf"/>
</dbReference>
<accession>A0A370WWJ0</accession>
<evidence type="ECO:0000256" key="9">
    <source>
        <dbReference type="ARBA" id="ARBA00040743"/>
    </source>
</evidence>
<evidence type="ECO:0000256" key="2">
    <source>
        <dbReference type="ARBA" id="ARBA00022475"/>
    </source>
</evidence>
<sequence length="634" mass="69854">MLQSLRDKMQGWPARIVLAIAVFAMSFFGIEGYFSSHVEDFVAKVGKREVSQQQFQDTINRIRQQQRQQLGDQFDASVFDKPEFKQQILDELIGQQLLLQANDDLGMRVSDQSLRDTIAGMPAFQVDGKFNADMYRAQLASAGMTPDMYQSSVRTSLEGSLLPDAISGSTIVTPADVDRYLDIKLQRRDIRYFVLPKPAPADSQVTDAQVQDYYKAHQADFMNPEQVSLKYIEVNGADLKAETQPTDDELKKRYQDEISRFGMPEEREVSHILINVPKNATPAQQKAALEKADKIAAEATPADFAKLAQQDSDDLGSKLQGGDLGWLQKGVTNAAFDAAMFSMQKGQISKPVLSDEGYHIIYLRDVRSGQTKPFAEVRDQLLKEATTSDRDRLYNDTAGKMTDLTSQNPGSLEPAAQALNLQVKETPLFGHEGGQGIAANPKVVAAAFSNDVLVAGNNSSLVNLDKTDSVVVRMNKHVSASPKSIVEVHDAIVQKILDERVTEAAQQKANVLVQRLSKGEDMGDLAKAEHANVQTVTQAERVQQGVPPPVLDQAFKTPHPDSGKASYADVALDKGSYAIVAVDKVEAADLSKMSADDREQLYRQMMQAYGGMETQGFVDMLKGKAKIEIAKDRM</sequence>
<keyword evidence="2" id="KW-1003">Cell membrane</keyword>
<evidence type="ECO:0000259" key="13">
    <source>
        <dbReference type="PROSITE" id="PS50198"/>
    </source>
</evidence>
<dbReference type="InterPro" id="IPR046357">
    <property type="entry name" value="PPIase_dom_sf"/>
</dbReference>
<dbReference type="OrthoDB" id="9812372at2"/>